<proteinExistence type="predicted"/>
<dbReference type="RefSeq" id="WP_063259840.1">
    <property type="nucleotide sequence ID" value="NZ_LJKE01000015.1"/>
</dbReference>
<evidence type="ECO:0000313" key="3">
    <source>
        <dbReference type="Proteomes" id="UP000076482"/>
    </source>
</evidence>
<evidence type="ECO:0000313" key="2">
    <source>
        <dbReference type="EMBL" id="KZD72158.1"/>
    </source>
</evidence>
<comment type="caution">
    <text evidence="2">The sequence shown here is derived from an EMBL/GenBank/DDBJ whole genome shotgun (WGS) entry which is preliminary data.</text>
</comment>
<evidence type="ECO:0000259" key="1">
    <source>
        <dbReference type="Pfam" id="PF04608"/>
    </source>
</evidence>
<accession>A0A164QTD0</accession>
<feature type="domain" description="YutG/PgpA" evidence="1">
    <location>
        <begin position="40"/>
        <end position="151"/>
    </location>
</feature>
<gene>
    <name evidence="2" type="ORF">B4088_0619</name>
</gene>
<dbReference type="PIRSF" id="PIRSF019587">
    <property type="entry name" value="PGPase"/>
    <property type="match status" value="1"/>
</dbReference>
<dbReference type="PATRIC" id="fig|1396.535.peg.4372"/>
<dbReference type="InterPro" id="IPR036681">
    <property type="entry name" value="PgpA-like_sf"/>
</dbReference>
<dbReference type="Gene3D" id="1.10.3760.10">
    <property type="entry name" value="PgpA-like"/>
    <property type="match status" value="1"/>
</dbReference>
<dbReference type="InterPro" id="IPR007686">
    <property type="entry name" value="YutG/PgpA"/>
</dbReference>
<dbReference type="AlphaFoldDB" id="A0A164QTD0"/>
<dbReference type="CDD" id="cd06971">
    <property type="entry name" value="PgpA"/>
    <property type="match status" value="1"/>
</dbReference>
<protein>
    <submittedName>
        <fullName evidence="2">Low temperature requirement C protein</fullName>
    </submittedName>
</protein>
<reference evidence="2 3" key="1">
    <citation type="submission" date="2015-09" db="EMBL/GenBank/DDBJ databases">
        <title>Bacillus cereus food isolates.</title>
        <authorList>
            <person name="Boekhorst J."/>
        </authorList>
    </citation>
    <scope>NUCLEOTIDE SEQUENCE [LARGE SCALE GENOMIC DNA]</scope>
    <source>
        <strain evidence="2 3">B4088</strain>
    </source>
</reference>
<dbReference type="EMBL" id="LJKE01000015">
    <property type="protein sequence ID" value="KZD72158.1"/>
    <property type="molecule type" value="Genomic_DNA"/>
</dbReference>
<dbReference type="GO" id="GO:0006629">
    <property type="term" value="P:lipid metabolic process"/>
    <property type="evidence" value="ECO:0007669"/>
    <property type="project" value="InterPro"/>
</dbReference>
<dbReference type="GO" id="GO:0008962">
    <property type="term" value="F:phosphatidylglycerophosphatase activity"/>
    <property type="evidence" value="ECO:0007669"/>
    <property type="project" value="InterPro"/>
</dbReference>
<sequence>MYEYTLGKLHERGVQLEDLALIVIDLQKKYHPNLTLEVALENIDAVLHKREVQHATITGIELDELAEKNLLSEPLLSILRRDEPLYGVDEILALSIVNIYGSIGFTNFGYLDKVKPGIIGYLDSKPNGTINTFLDDILCAIVASACSRMAHSKL</sequence>
<dbReference type="Pfam" id="PF04608">
    <property type="entry name" value="PgpA"/>
    <property type="match status" value="1"/>
</dbReference>
<name>A0A164QTD0_BACCE</name>
<organism evidence="2 3">
    <name type="scientific">Bacillus cereus</name>
    <dbReference type="NCBI Taxonomy" id="1396"/>
    <lineage>
        <taxon>Bacteria</taxon>
        <taxon>Bacillati</taxon>
        <taxon>Bacillota</taxon>
        <taxon>Bacilli</taxon>
        <taxon>Bacillales</taxon>
        <taxon>Bacillaceae</taxon>
        <taxon>Bacillus</taxon>
        <taxon>Bacillus cereus group</taxon>
    </lineage>
</organism>
<dbReference type="InterPro" id="IPR026038">
    <property type="entry name" value="Put_PGPase"/>
</dbReference>
<dbReference type="SUPFAM" id="SSF101307">
    <property type="entry name" value="YutG-like"/>
    <property type="match status" value="1"/>
</dbReference>
<dbReference type="Proteomes" id="UP000076482">
    <property type="component" value="Unassembled WGS sequence"/>
</dbReference>